<name>A0A644Z1M4_9ZZZZ</name>
<dbReference type="Gene3D" id="2.60.120.10">
    <property type="entry name" value="Jelly Rolls"/>
    <property type="match status" value="2"/>
</dbReference>
<protein>
    <submittedName>
        <fullName evidence="4">Quercetin 2,3-dioxygenase</fullName>
        <ecNumber evidence="4">1.13.11.24</ecNumber>
    </submittedName>
</protein>
<dbReference type="GO" id="GO:0008127">
    <property type="term" value="F:quercetin 2,3-dioxygenase activity"/>
    <property type="evidence" value="ECO:0007669"/>
    <property type="project" value="UniProtKB-EC"/>
</dbReference>
<dbReference type="PANTHER" id="PTHR43212:SF3">
    <property type="entry name" value="QUERCETIN 2,3-DIOXYGENASE"/>
    <property type="match status" value="1"/>
</dbReference>
<organism evidence="4">
    <name type="scientific">bioreactor metagenome</name>
    <dbReference type="NCBI Taxonomy" id="1076179"/>
    <lineage>
        <taxon>unclassified sequences</taxon>
        <taxon>metagenomes</taxon>
        <taxon>ecological metagenomes</taxon>
    </lineage>
</organism>
<evidence type="ECO:0000259" key="3">
    <source>
        <dbReference type="Pfam" id="PF17954"/>
    </source>
</evidence>
<evidence type="ECO:0000259" key="2">
    <source>
        <dbReference type="Pfam" id="PF02678"/>
    </source>
</evidence>
<feature type="domain" description="Pirin N-terminal" evidence="2">
    <location>
        <begin position="12"/>
        <end position="118"/>
    </location>
</feature>
<sequence>MIRKIESKNMGSSNLGWLKSIFHFSFAEYYNPKNINFGVLRVINDDLINPHTGFDTHPHRDMEIISYVVQGALTHGDSMGNKSTLNRGHIQYMSAGTGVYHSEHNLGEDVTRLLQIWILPDKRDYKPNYGEYRFPWEERKNKWLHMVSGKHGEAPIKINQDVNFSALELEENEEIEYEIKEGRQGYLVQIEGEGIINGITLSRSDAMEIIEENIKIRAKTLSHFIIIEMKKQEN</sequence>
<dbReference type="InterPro" id="IPR011051">
    <property type="entry name" value="RmlC_Cupin_sf"/>
</dbReference>
<comment type="caution">
    <text evidence="4">The sequence shown here is derived from an EMBL/GenBank/DDBJ whole genome shotgun (WGS) entry which is preliminary data.</text>
</comment>
<comment type="similarity">
    <text evidence="1">Belongs to the pirin family.</text>
</comment>
<dbReference type="InterPro" id="IPR014710">
    <property type="entry name" value="RmlC-like_jellyroll"/>
</dbReference>
<dbReference type="PANTHER" id="PTHR43212">
    <property type="entry name" value="QUERCETIN 2,3-DIOXYGENASE"/>
    <property type="match status" value="1"/>
</dbReference>
<evidence type="ECO:0000313" key="4">
    <source>
        <dbReference type="EMBL" id="MPM34790.1"/>
    </source>
</evidence>
<dbReference type="EMBL" id="VSSQ01007080">
    <property type="protein sequence ID" value="MPM34790.1"/>
    <property type="molecule type" value="Genomic_DNA"/>
</dbReference>
<dbReference type="Pfam" id="PF02678">
    <property type="entry name" value="Pirin"/>
    <property type="match status" value="1"/>
</dbReference>
<proteinExistence type="inferred from homology"/>
<dbReference type="InterPro" id="IPR012093">
    <property type="entry name" value="Pirin"/>
</dbReference>
<keyword evidence="4" id="KW-0223">Dioxygenase</keyword>
<dbReference type="SUPFAM" id="SSF51182">
    <property type="entry name" value="RmlC-like cupins"/>
    <property type="match status" value="1"/>
</dbReference>
<keyword evidence="4" id="KW-0560">Oxidoreductase</keyword>
<gene>
    <name evidence="4" type="primary">yhhW_10</name>
    <name evidence="4" type="ORF">SDC9_81377</name>
</gene>
<evidence type="ECO:0000256" key="1">
    <source>
        <dbReference type="ARBA" id="ARBA00008416"/>
    </source>
</evidence>
<reference evidence="4" key="1">
    <citation type="submission" date="2019-08" db="EMBL/GenBank/DDBJ databases">
        <authorList>
            <person name="Kucharzyk K."/>
            <person name="Murdoch R.W."/>
            <person name="Higgins S."/>
            <person name="Loffler F."/>
        </authorList>
    </citation>
    <scope>NUCLEOTIDE SEQUENCE</scope>
</reference>
<accession>A0A644Z1M4</accession>
<dbReference type="PIRSF" id="PIRSF006232">
    <property type="entry name" value="Pirin"/>
    <property type="match status" value="1"/>
</dbReference>
<dbReference type="Pfam" id="PF17954">
    <property type="entry name" value="Pirin_C_2"/>
    <property type="match status" value="1"/>
</dbReference>
<dbReference type="AlphaFoldDB" id="A0A644Z1M4"/>
<dbReference type="InterPro" id="IPR003829">
    <property type="entry name" value="Pirin_N_dom"/>
</dbReference>
<dbReference type="InterPro" id="IPR041602">
    <property type="entry name" value="Quercetinase_C"/>
</dbReference>
<feature type="domain" description="Quercetin 2,3-dioxygenase C-terminal cupin" evidence="3">
    <location>
        <begin position="147"/>
        <end position="229"/>
    </location>
</feature>
<dbReference type="CDD" id="cd02910">
    <property type="entry name" value="cupin_Yhhw_N"/>
    <property type="match status" value="1"/>
</dbReference>
<dbReference type="EC" id="1.13.11.24" evidence="4"/>